<accession>A0A6A9QMU6</accession>
<dbReference type="Proteomes" id="UP000470772">
    <property type="component" value="Unassembled WGS sequence"/>
</dbReference>
<feature type="transmembrane region" description="Helical" evidence="1">
    <location>
        <begin position="7"/>
        <end position="25"/>
    </location>
</feature>
<protein>
    <submittedName>
        <fullName evidence="2">Uncharacterized protein</fullName>
    </submittedName>
</protein>
<sequence>MKRRAEIIIAIALIILGVSLAAYSLTSANFRTISGNGIIPPEGNLKVPYPADSQVILTLNTTEPVNVSGIPHNGESDNDSVNYVLCFFSSEEGTAEIHNDANISATVFYDLEYSTSSSVGKEFILIGGVVFTALGVILAIVTYARGRSP</sequence>
<gene>
    <name evidence="2" type="ORF">GC250_09330</name>
</gene>
<dbReference type="OrthoDB" id="41789at2157"/>
<keyword evidence="3" id="KW-1185">Reference proteome</keyword>
<dbReference type="RefSeq" id="WP_054839353.1">
    <property type="nucleotide sequence ID" value="NZ_BBBY01000088.1"/>
</dbReference>
<comment type="caution">
    <text evidence="2">The sequence shown here is derived from an EMBL/GenBank/DDBJ whole genome shotgun (WGS) entry which is preliminary data.</text>
</comment>
<proteinExistence type="predicted"/>
<keyword evidence="1" id="KW-0472">Membrane</keyword>
<dbReference type="AlphaFoldDB" id="A0A6A9QMU6"/>
<dbReference type="EMBL" id="WGGD01000005">
    <property type="protein sequence ID" value="MUN29630.1"/>
    <property type="molecule type" value="Genomic_DNA"/>
</dbReference>
<keyword evidence="1" id="KW-0812">Transmembrane</keyword>
<reference evidence="2 3" key="1">
    <citation type="submission" date="2019-10" db="EMBL/GenBank/DDBJ databases">
        <title>Sequencing and Assembly of Multiple Reported Metal-Biooxidizing Members of the Extremely Thermoacidophilic Archaeal Family Sulfolobaceae.</title>
        <authorList>
            <person name="Counts J.A."/>
            <person name="Kelly R.M."/>
        </authorList>
    </citation>
    <scope>NUCLEOTIDE SEQUENCE [LARGE SCALE GENOMIC DNA]</scope>
    <source>
        <strain evidence="2 3">DSM 6482</strain>
    </source>
</reference>
<name>A0A6A9QMU6_SULME</name>
<feature type="transmembrane region" description="Helical" evidence="1">
    <location>
        <begin position="123"/>
        <end position="144"/>
    </location>
</feature>
<evidence type="ECO:0000313" key="2">
    <source>
        <dbReference type="EMBL" id="MUN29630.1"/>
    </source>
</evidence>
<keyword evidence="1" id="KW-1133">Transmembrane helix</keyword>
<organism evidence="2 3">
    <name type="scientific">Sulfuracidifex metallicus DSM 6482 = JCM 9184</name>
    <dbReference type="NCBI Taxonomy" id="523847"/>
    <lineage>
        <taxon>Archaea</taxon>
        <taxon>Thermoproteota</taxon>
        <taxon>Thermoprotei</taxon>
        <taxon>Sulfolobales</taxon>
        <taxon>Sulfolobaceae</taxon>
        <taxon>Sulfuracidifex</taxon>
    </lineage>
</organism>
<evidence type="ECO:0000313" key="3">
    <source>
        <dbReference type="Proteomes" id="UP000470772"/>
    </source>
</evidence>
<evidence type="ECO:0000256" key="1">
    <source>
        <dbReference type="SAM" id="Phobius"/>
    </source>
</evidence>